<name>A0A5M3MPT2_CONPW</name>
<dbReference type="RefSeq" id="XP_007768608.1">
    <property type="nucleotide sequence ID" value="XM_007770418.1"/>
</dbReference>
<organism evidence="2 3">
    <name type="scientific">Coniophora puteana (strain RWD-64-598)</name>
    <name type="common">Brown rot fungus</name>
    <dbReference type="NCBI Taxonomy" id="741705"/>
    <lineage>
        <taxon>Eukaryota</taxon>
        <taxon>Fungi</taxon>
        <taxon>Dikarya</taxon>
        <taxon>Basidiomycota</taxon>
        <taxon>Agaricomycotina</taxon>
        <taxon>Agaricomycetes</taxon>
        <taxon>Agaricomycetidae</taxon>
        <taxon>Boletales</taxon>
        <taxon>Coniophorineae</taxon>
        <taxon>Coniophoraceae</taxon>
        <taxon>Coniophora</taxon>
    </lineage>
</organism>
<dbReference type="OMA" id="EALHEFC"/>
<feature type="region of interest" description="Disordered" evidence="1">
    <location>
        <begin position="323"/>
        <end position="370"/>
    </location>
</feature>
<proteinExistence type="predicted"/>
<reference evidence="3" key="1">
    <citation type="journal article" date="2012" name="Science">
        <title>The Paleozoic origin of enzymatic lignin decomposition reconstructed from 31 fungal genomes.</title>
        <authorList>
            <person name="Floudas D."/>
            <person name="Binder M."/>
            <person name="Riley R."/>
            <person name="Barry K."/>
            <person name="Blanchette R.A."/>
            <person name="Henrissat B."/>
            <person name="Martinez A.T."/>
            <person name="Otillar R."/>
            <person name="Spatafora J.W."/>
            <person name="Yadav J.S."/>
            <person name="Aerts A."/>
            <person name="Benoit I."/>
            <person name="Boyd A."/>
            <person name="Carlson A."/>
            <person name="Copeland A."/>
            <person name="Coutinho P.M."/>
            <person name="de Vries R.P."/>
            <person name="Ferreira P."/>
            <person name="Findley K."/>
            <person name="Foster B."/>
            <person name="Gaskell J."/>
            <person name="Glotzer D."/>
            <person name="Gorecki P."/>
            <person name="Heitman J."/>
            <person name="Hesse C."/>
            <person name="Hori C."/>
            <person name="Igarashi K."/>
            <person name="Jurgens J.A."/>
            <person name="Kallen N."/>
            <person name="Kersten P."/>
            <person name="Kohler A."/>
            <person name="Kuees U."/>
            <person name="Kumar T.K.A."/>
            <person name="Kuo A."/>
            <person name="LaButti K."/>
            <person name="Larrondo L.F."/>
            <person name="Lindquist E."/>
            <person name="Ling A."/>
            <person name="Lombard V."/>
            <person name="Lucas S."/>
            <person name="Lundell T."/>
            <person name="Martin R."/>
            <person name="McLaughlin D.J."/>
            <person name="Morgenstern I."/>
            <person name="Morin E."/>
            <person name="Murat C."/>
            <person name="Nagy L.G."/>
            <person name="Nolan M."/>
            <person name="Ohm R.A."/>
            <person name="Patyshakuliyeva A."/>
            <person name="Rokas A."/>
            <person name="Ruiz-Duenas F.J."/>
            <person name="Sabat G."/>
            <person name="Salamov A."/>
            <person name="Samejima M."/>
            <person name="Schmutz J."/>
            <person name="Slot J.C."/>
            <person name="St John F."/>
            <person name="Stenlid J."/>
            <person name="Sun H."/>
            <person name="Sun S."/>
            <person name="Syed K."/>
            <person name="Tsang A."/>
            <person name="Wiebenga A."/>
            <person name="Young D."/>
            <person name="Pisabarro A."/>
            <person name="Eastwood D.C."/>
            <person name="Martin F."/>
            <person name="Cullen D."/>
            <person name="Grigoriev I.V."/>
            <person name="Hibbett D.S."/>
        </authorList>
    </citation>
    <scope>NUCLEOTIDE SEQUENCE [LARGE SCALE GENOMIC DNA]</scope>
    <source>
        <strain evidence="3">RWD-64-598 SS2</strain>
    </source>
</reference>
<sequence>MAELRRKLETLCGGEETDTFKEAFNLWNLAKTNTGPGSGYNTKVGPDGLVAVCAYIASQNQHNDDVDASTARKVACVSGQTFQHAVATVRKVIAAHSSSHSHELDYDSLIEAYSLQLSNSALKWMDAAEDKIPTVKMTREKLGLTTIKCAVFLWVCRVMEVTDVTEKLLVQKERADQQKLQTVLKILEKNGDELADEIRVALQISQPSSSRSPSKSPSKATTRSPTRTPVKSPIKSPVKSAMKTRGQTATPSRSSTLKRAMFAPPRAGELEDDSAAYPETPTKRRRVEPPSKSTGRDSPSKTPTNDASDSTAAFRLALNGHAPASAAGTAAASESAPTTPVTPRRTKARKEAEPATPETPKMPEKPRTRFRPVFLEHRQWLSRGPKVEALWKLADAKLYGTPIAI</sequence>
<dbReference type="KEGG" id="cput:CONPUDRAFT_165413"/>
<comment type="caution">
    <text evidence="2">The sequence shown here is derived from an EMBL/GenBank/DDBJ whole genome shotgun (WGS) entry which is preliminary data.</text>
</comment>
<evidence type="ECO:0000313" key="2">
    <source>
        <dbReference type="EMBL" id="EIW81202.1"/>
    </source>
</evidence>
<protein>
    <submittedName>
        <fullName evidence="2">Uncharacterized protein</fullName>
    </submittedName>
</protein>
<dbReference type="GeneID" id="19205311"/>
<keyword evidence="3" id="KW-1185">Reference proteome</keyword>
<evidence type="ECO:0000313" key="3">
    <source>
        <dbReference type="Proteomes" id="UP000053558"/>
    </source>
</evidence>
<dbReference type="Proteomes" id="UP000053558">
    <property type="component" value="Unassembled WGS sequence"/>
</dbReference>
<feature type="compositionally biased region" description="Polar residues" evidence="1">
    <location>
        <begin position="245"/>
        <end position="257"/>
    </location>
</feature>
<evidence type="ECO:0000256" key="1">
    <source>
        <dbReference type="SAM" id="MobiDB-lite"/>
    </source>
</evidence>
<feature type="region of interest" description="Disordered" evidence="1">
    <location>
        <begin position="202"/>
        <end position="308"/>
    </location>
</feature>
<feature type="compositionally biased region" description="Low complexity" evidence="1">
    <location>
        <begin position="323"/>
        <end position="339"/>
    </location>
</feature>
<feature type="compositionally biased region" description="Low complexity" evidence="1">
    <location>
        <begin position="207"/>
        <end position="229"/>
    </location>
</feature>
<accession>A0A5M3MPT2</accession>
<dbReference type="OrthoDB" id="3358956at2759"/>
<dbReference type="AlphaFoldDB" id="A0A5M3MPT2"/>
<dbReference type="EMBL" id="JH711578">
    <property type="protein sequence ID" value="EIW81202.1"/>
    <property type="molecule type" value="Genomic_DNA"/>
</dbReference>
<gene>
    <name evidence="2" type="ORF">CONPUDRAFT_165413</name>
</gene>